<keyword evidence="2" id="KW-1185">Reference proteome</keyword>
<sequence length="68" mass="7887">MLAVGMRRYLTLDLVDLVKELECPLDKKVWLFKSGDFDLKDKERSGQTKRHELLEPDEAVNTIPTVNK</sequence>
<dbReference type="Proteomes" id="UP001054945">
    <property type="component" value="Unassembled WGS sequence"/>
</dbReference>
<gene>
    <name evidence="1" type="ORF">CEXT_648031</name>
</gene>
<reference evidence="1 2" key="1">
    <citation type="submission" date="2021-06" db="EMBL/GenBank/DDBJ databases">
        <title>Caerostris extrusa draft genome.</title>
        <authorList>
            <person name="Kono N."/>
            <person name="Arakawa K."/>
        </authorList>
    </citation>
    <scope>NUCLEOTIDE SEQUENCE [LARGE SCALE GENOMIC DNA]</scope>
</reference>
<accession>A0AAV4V363</accession>
<dbReference type="EMBL" id="BPLR01013879">
    <property type="protein sequence ID" value="GIY64449.1"/>
    <property type="molecule type" value="Genomic_DNA"/>
</dbReference>
<comment type="caution">
    <text evidence="1">The sequence shown here is derived from an EMBL/GenBank/DDBJ whole genome shotgun (WGS) entry which is preliminary data.</text>
</comment>
<organism evidence="1 2">
    <name type="scientific">Caerostris extrusa</name>
    <name type="common">Bark spider</name>
    <name type="synonym">Caerostris bankana</name>
    <dbReference type="NCBI Taxonomy" id="172846"/>
    <lineage>
        <taxon>Eukaryota</taxon>
        <taxon>Metazoa</taxon>
        <taxon>Ecdysozoa</taxon>
        <taxon>Arthropoda</taxon>
        <taxon>Chelicerata</taxon>
        <taxon>Arachnida</taxon>
        <taxon>Araneae</taxon>
        <taxon>Araneomorphae</taxon>
        <taxon>Entelegynae</taxon>
        <taxon>Araneoidea</taxon>
        <taxon>Araneidae</taxon>
        <taxon>Caerostris</taxon>
    </lineage>
</organism>
<proteinExistence type="predicted"/>
<dbReference type="AlphaFoldDB" id="A0AAV4V363"/>
<evidence type="ECO:0000313" key="2">
    <source>
        <dbReference type="Proteomes" id="UP001054945"/>
    </source>
</evidence>
<name>A0AAV4V363_CAEEX</name>
<protein>
    <submittedName>
        <fullName evidence="1">Uncharacterized protein</fullName>
    </submittedName>
</protein>
<evidence type="ECO:0000313" key="1">
    <source>
        <dbReference type="EMBL" id="GIY64449.1"/>
    </source>
</evidence>